<dbReference type="PROSITE" id="PS51471">
    <property type="entry name" value="FE2OG_OXY"/>
    <property type="match status" value="1"/>
</dbReference>
<feature type="region of interest" description="Disordered" evidence="2">
    <location>
        <begin position="417"/>
        <end position="459"/>
    </location>
</feature>
<dbReference type="GO" id="GO:0051213">
    <property type="term" value="F:dioxygenase activity"/>
    <property type="evidence" value="ECO:0007669"/>
    <property type="project" value="UniProtKB-KW"/>
</dbReference>
<dbReference type="Gene3D" id="2.60.120.590">
    <property type="entry name" value="Alpha-ketoglutarate-dependent dioxygenase AlkB-like"/>
    <property type="match status" value="1"/>
</dbReference>
<dbReference type="Pfam" id="PF13532">
    <property type="entry name" value="2OG-FeII_Oxy_2"/>
    <property type="match status" value="1"/>
</dbReference>
<protein>
    <submittedName>
        <fullName evidence="4">Alpha-ketoglutarate-dependent dioxygenase alkB homolog 3</fullName>
    </submittedName>
</protein>
<sequence length="645" mass="74328">MLTSVIYIKFTCCLGFLHFSVNMSEDKRKNARTQGRFSGENLPSRQDKDRQRNQKTPPSDNKRRSKGERNSLPGSKTPEVKVQYQDDSPYSFKELEKERKPKELRFQGVMVLSETENGVSRIIYVPNFLHESEAQEYMTILSNSTKWYDKNIVIHGQEYPQPRLVAWYGPLPYTYSGSTLDPKEMPSTICQIKDRVEDVLKEYDVDVDLNSVLLNLYRHEKDSIAWHSDDESSMGICPTIASVSLGAVRRFEMRPKFHVTEQVQDLEEDTVLYVNLTHGSLIIMDGCMQKDWQHRVPKEYHDKSPRINLTFRTVYPVDELPPNRPQRKIFKSTDNVPVKKTVHQLELNYDSESFPPLEGTVNYKKHQKSKKDDISNDNPSSFSISSKDEEVLDAEILSVEHSKYSNKNQNNLNKEIDSSSLFEPPQSHYDEQNNFNLTGPEKSSGSKFSPSDELMDECTSEVDTSQMYHSNASCESADQCTEINISGSNILESKIDEELPITKGSKSQLNANAPDFVPHAMNSNKVSCCEKNVFYNRDLLSLAKYGPLVKREEIQDFIDAIFDLIANEEIMGPRDWYELDTYSELLNHTLNEKCSRVIIKRICSMISNAYRKNEDTRITHRYSAQRSNYSGNFSRPKRPSTGRRY</sequence>
<evidence type="ECO:0000313" key="4">
    <source>
        <dbReference type="EMBL" id="GFR28980.1"/>
    </source>
</evidence>
<comment type="caution">
    <text evidence="4">The sequence shown here is derived from an EMBL/GenBank/DDBJ whole genome shotgun (WGS) entry which is preliminary data.</text>
</comment>
<feature type="compositionally biased region" description="Polar residues" evidence="2">
    <location>
        <begin position="432"/>
        <end position="449"/>
    </location>
</feature>
<dbReference type="PANTHER" id="PTHR31212">
    <property type="entry name" value="ALPHA-KETOGLUTARATE-DEPENDENT DIOXYGENASE ALKB HOMOLOG 3"/>
    <property type="match status" value="1"/>
</dbReference>
<dbReference type="Proteomes" id="UP000887116">
    <property type="component" value="Unassembled WGS sequence"/>
</dbReference>
<dbReference type="EMBL" id="BMAO01039111">
    <property type="protein sequence ID" value="GFR28980.1"/>
    <property type="molecule type" value="Genomic_DNA"/>
</dbReference>
<feature type="compositionally biased region" description="Low complexity" evidence="2">
    <location>
        <begin position="376"/>
        <end position="385"/>
    </location>
</feature>
<dbReference type="OrthoDB" id="545910at2759"/>
<feature type="region of interest" description="Disordered" evidence="2">
    <location>
        <begin position="364"/>
        <end position="386"/>
    </location>
</feature>
<dbReference type="GO" id="GO:0005654">
    <property type="term" value="C:nucleoplasm"/>
    <property type="evidence" value="ECO:0007669"/>
    <property type="project" value="TreeGrafter"/>
</dbReference>
<dbReference type="InterPro" id="IPR005123">
    <property type="entry name" value="Oxoglu/Fe-dep_dioxygenase_dom"/>
</dbReference>
<accession>A0A8X6JBK8</accession>
<name>A0A8X6JBK8_TRICU</name>
<reference evidence="4" key="1">
    <citation type="submission" date="2020-07" db="EMBL/GenBank/DDBJ databases">
        <title>Multicomponent nature underlies the extraordinary mechanical properties of spider dragline silk.</title>
        <authorList>
            <person name="Kono N."/>
            <person name="Nakamura H."/>
            <person name="Mori M."/>
            <person name="Yoshida Y."/>
            <person name="Ohtoshi R."/>
            <person name="Malay A.D."/>
            <person name="Moran D.A.P."/>
            <person name="Tomita M."/>
            <person name="Numata K."/>
            <person name="Arakawa K."/>
        </authorList>
    </citation>
    <scope>NUCLEOTIDE SEQUENCE</scope>
</reference>
<evidence type="ECO:0000259" key="3">
    <source>
        <dbReference type="PROSITE" id="PS51471"/>
    </source>
</evidence>
<dbReference type="InterPro" id="IPR032854">
    <property type="entry name" value="ALKBH3"/>
</dbReference>
<dbReference type="InterPro" id="IPR027450">
    <property type="entry name" value="AlkB-like"/>
</dbReference>
<feature type="compositionally biased region" description="Polar residues" evidence="2">
    <location>
        <begin position="32"/>
        <end position="44"/>
    </location>
</feature>
<keyword evidence="4" id="KW-0223">Dioxygenase</keyword>
<evidence type="ECO:0000313" key="5">
    <source>
        <dbReference type="Proteomes" id="UP000887116"/>
    </source>
</evidence>
<feature type="domain" description="Fe2OG dioxygenase" evidence="3">
    <location>
        <begin position="208"/>
        <end position="315"/>
    </location>
</feature>
<evidence type="ECO:0000256" key="1">
    <source>
        <dbReference type="ARBA" id="ARBA00001954"/>
    </source>
</evidence>
<dbReference type="AlphaFoldDB" id="A0A8X6JBK8"/>
<keyword evidence="5" id="KW-1185">Reference proteome</keyword>
<dbReference type="GO" id="GO:0006307">
    <property type="term" value="P:DNA alkylation repair"/>
    <property type="evidence" value="ECO:0007669"/>
    <property type="project" value="InterPro"/>
</dbReference>
<dbReference type="InterPro" id="IPR037151">
    <property type="entry name" value="AlkB-like_sf"/>
</dbReference>
<gene>
    <name evidence="4" type="primary">ALKBH3</name>
    <name evidence="4" type="ORF">TNCT_306581</name>
</gene>
<feature type="region of interest" description="Disordered" evidence="2">
    <location>
        <begin position="30"/>
        <end position="83"/>
    </location>
</feature>
<dbReference type="GO" id="GO:0005739">
    <property type="term" value="C:mitochondrion"/>
    <property type="evidence" value="ECO:0007669"/>
    <property type="project" value="TreeGrafter"/>
</dbReference>
<evidence type="ECO:0000256" key="2">
    <source>
        <dbReference type="SAM" id="MobiDB-lite"/>
    </source>
</evidence>
<proteinExistence type="predicted"/>
<dbReference type="SUPFAM" id="SSF51197">
    <property type="entry name" value="Clavaminate synthase-like"/>
    <property type="match status" value="1"/>
</dbReference>
<comment type="cofactor">
    <cofactor evidence="1">
        <name>Fe(2+)</name>
        <dbReference type="ChEBI" id="CHEBI:29033"/>
    </cofactor>
</comment>
<keyword evidence="4" id="KW-0560">Oxidoreductase</keyword>
<organism evidence="4 5">
    <name type="scientific">Trichonephila clavata</name>
    <name type="common">Joro spider</name>
    <name type="synonym">Nephila clavata</name>
    <dbReference type="NCBI Taxonomy" id="2740835"/>
    <lineage>
        <taxon>Eukaryota</taxon>
        <taxon>Metazoa</taxon>
        <taxon>Ecdysozoa</taxon>
        <taxon>Arthropoda</taxon>
        <taxon>Chelicerata</taxon>
        <taxon>Arachnida</taxon>
        <taxon>Araneae</taxon>
        <taxon>Araneomorphae</taxon>
        <taxon>Entelegynae</taxon>
        <taxon>Araneoidea</taxon>
        <taxon>Nephilidae</taxon>
        <taxon>Trichonephila</taxon>
    </lineage>
</organism>
<dbReference type="PANTHER" id="PTHR31212:SF4">
    <property type="entry name" value="ALPHA-KETOGLUTARATE-DEPENDENT DIOXYGENASE ALKB HOMOLOG 3"/>
    <property type="match status" value="1"/>
</dbReference>